<sequence length="258" mass="29838">MCGLTDLVSSCLSKANGTHNRTSTGPQYQPFLRASLFTGVPPTIRFYTKGTKVTKPNKKITNRLTWCHNSLLPIVMRHCLAASHFTIVDESLFYVGYWGRHLKSTQYRSLKPYQKVNHYPGAFHIGRKDRLWMHIERQQRRFGENVYGIMPKTYLLPKDYEKMRDYLASSPSNHVILKPVGEIIVLQNNLSNSTTAWIFCVYQRGIDLPCFFTVTYVDRPLTINGAKFDLRLYAYVPSLEPLRIYIYEEGLVRFASVP</sequence>
<accession>A0A0N4YL02</accession>
<evidence type="ECO:0000313" key="7">
    <source>
        <dbReference type="WBParaSite" id="NBR_0001775201-mRNA-1"/>
    </source>
</evidence>
<evidence type="ECO:0000256" key="2">
    <source>
        <dbReference type="ARBA" id="ARBA00022598"/>
    </source>
</evidence>
<name>A0A0N4YL02_NIPBR</name>
<protein>
    <submittedName>
        <fullName evidence="7">Tubulin polyglutamylase ttll-4 (inferred by orthology to a C. elegans protein)</fullName>
    </submittedName>
</protein>
<dbReference type="PANTHER" id="PTHR12241">
    <property type="entry name" value="TUBULIN POLYGLUTAMYLASE"/>
    <property type="match status" value="1"/>
</dbReference>
<dbReference type="GO" id="GO:0005524">
    <property type="term" value="F:ATP binding"/>
    <property type="evidence" value="ECO:0007669"/>
    <property type="project" value="UniProtKB-KW"/>
</dbReference>
<dbReference type="OMA" id="ESAMWIG"/>
<dbReference type="PROSITE" id="PS51221">
    <property type="entry name" value="TTL"/>
    <property type="match status" value="1"/>
</dbReference>
<gene>
    <name evidence="5" type="ORF">NBR_LOCUS17753</name>
</gene>
<keyword evidence="2" id="KW-0436">Ligase</keyword>
<keyword evidence="6" id="KW-1185">Reference proteome</keyword>
<dbReference type="GO" id="GO:0015631">
    <property type="term" value="F:tubulin binding"/>
    <property type="evidence" value="ECO:0007669"/>
    <property type="project" value="TreeGrafter"/>
</dbReference>
<organism evidence="7">
    <name type="scientific">Nippostrongylus brasiliensis</name>
    <name type="common">Rat hookworm</name>
    <dbReference type="NCBI Taxonomy" id="27835"/>
    <lineage>
        <taxon>Eukaryota</taxon>
        <taxon>Metazoa</taxon>
        <taxon>Ecdysozoa</taxon>
        <taxon>Nematoda</taxon>
        <taxon>Chromadorea</taxon>
        <taxon>Rhabditida</taxon>
        <taxon>Rhabditina</taxon>
        <taxon>Rhabditomorpha</taxon>
        <taxon>Strongyloidea</taxon>
        <taxon>Heligmosomidae</taxon>
        <taxon>Nippostrongylus</taxon>
    </lineage>
</organism>
<dbReference type="PANTHER" id="PTHR12241:SF162">
    <property type="entry name" value="TUBULIN MONOGLUTAMYLASE TTLL4"/>
    <property type="match status" value="1"/>
</dbReference>
<dbReference type="GO" id="GO:0000226">
    <property type="term" value="P:microtubule cytoskeleton organization"/>
    <property type="evidence" value="ECO:0007669"/>
    <property type="project" value="TreeGrafter"/>
</dbReference>
<dbReference type="EMBL" id="UYSL01022951">
    <property type="protein sequence ID" value="VDL81445.1"/>
    <property type="molecule type" value="Genomic_DNA"/>
</dbReference>
<reference evidence="7" key="1">
    <citation type="submission" date="2017-02" db="UniProtKB">
        <authorList>
            <consortium name="WormBaseParasite"/>
        </authorList>
    </citation>
    <scope>IDENTIFICATION</scope>
</reference>
<reference evidence="5 6" key="2">
    <citation type="submission" date="2018-11" db="EMBL/GenBank/DDBJ databases">
        <authorList>
            <consortium name="Pathogen Informatics"/>
        </authorList>
    </citation>
    <scope>NUCLEOTIDE SEQUENCE [LARGE SCALE GENOMIC DNA]</scope>
</reference>
<evidence type="ECO:0000313" key="5">
    <source>
        <dbReference type="EMBL" id="VDL81445.1"/>
    </source>
</evidence>
<comment type="similarity">
    <text evidence="1">Belongs to the tubulin--tyrosine ligase family.</text>
</comment>
<proteinExistence type="inferred from homology"/>
<keyword evidence="4" id="KW-0067">ATP-binding</keyword>
<evidence type="ECO:0000313" key="6">
    <source>
        <dbReference type="Proteomes" id="UP000271162"/>
    </source>
</evidence>
<keyword evidence="3" id="KW-0547">Nucleotide-binding</keyword>
<evidence type="ECO:0000256" key="1">
    <source>
        <dbReference type="ARBA" id="ARBA00006820"/>
    </source>
</evidence>
<evidence type="ECO:0000256" key="3">
    <source>
        <dbReference type="ARBA" id="ARBA00022741"/>
    </source>
</evidence>
<dbReference type="Pfam" id="PF03133">
    <property type="entry name" value="TTL"/>
    <property type="match status" value="1"/>
</dbReference>
<dbReference type="STRING" id="27835.A0A0N4YL02"/>
<dbReference type="Proteomes" id="UP000271162">
    <property type="component" value="Unassembled WGS sequence"/>
</dbReference>
<dbReference type="GO" id="GO:0019098">
    <property type="term" value="P:reproductive behavior"/>
    <property type="evidence" value="ECO:0007669"/>
    <property type="project" value="UniProtKB-ARBA"/>
</dbReference>
<dbReference type="AlphaFoldDB" id="A0A0N4YL02"/>
<evidence type="ECO:0000256" key="4">
    <source>
        <dbReference type="ARBA" id="ARBA00022840"/>
    </source>
</evidence>
<dbReference type="InterPro" id="IPR004344">
    <property type="entry name" value="TTL/TTLL_fam"/>
</dbReference>
<dbReference type="GO" id="GO:0036064">
    <property type="term" value="C:ciliary basal body"/>
    <property type="evidence" value="ECO:0007669"/>
    <property type="project" value="TreeGrafter"/>
</dbReference>
<dbReference type="Gene3D" id="3.30.470.20">
    <property type="entry name" value="ATP-grasp fold, B domain"/>
    <property type="match status" value="1"/>
</dbReference>
<dbReference type="GO" id="GO:0070740">
    <property type="term" value="F:tubulin-glutamic acid ligase activity"/>
    <property type="evidence" value="ECO:0007669"/>
    <property type="project" value="TreeGrafter"/>
</dbReference>
<dbReference type="WBParaSite" id="NBR_0001775201-mRNA-1">
    <property type="protein sequence ID" value="NBR_0001775201-mRNA-1"/>
    <property type="gene ID" value="NBR_0001775201"/>
</dbReference>